<dbReference type="Proteomes" id="UP000054549">
    <property type="component" value="Unassembled WGS sequence"/>
</dbReference>
<dbReference type="InParanoid" id="A0A0C2SKA2"/>
<dbReference type="AlphaFoldDB" id="A0A0C2SKA2"/>
<evidence type="ECO:0000313" key="1">
    <source>
        <dbReference type="EMBL" id="KIL63630.1"/>
    </source>
</evidence>
<proteinExistence type="predicted"/>
<reference evidence="1 2" key="1">
    <citation type="submission" date="2014-04" db="EMBL/GenBank/DDBJ databases">
        <title>Evolutionary Origins and Diversification of the Mycorrhizal Mutualists.</title>
        <authorList>
            <consortium name="DOE Joint Genome Institute"/>
            <consortium name="Mycorrhizal Genomics Consortium"/>
            <person name="Kohler A."/>
            <person name="Kuo A."/>
            <person name="Nagy L.G."/>
            <person name="Floudas D."/>
            <person name="Copeland A."/>
            <person name="Barry K.W."/>
            <person name="Cichocki N."/>
            <person name="Veneault-Fourrey C."/>
            <person name="LaButti K."/>
            <person name="Lindquist E.A."/>
            <person name="Lipzen A."/>
            <person name="Lundell T."/>
            <person name="Morin E."/>
            <person name="Murat C."/>
            <person name="Riley R."/>
            <person name="Ohm R."/>
            <person name="Sun H."/>
            <person name="Tunlid A."/>
            <person name="Henrissat B."/>
            <person name="Grigoriev I.V."/>
            <person name="Hibbett D.S."/>
            <person name="Martin F."/>
        </authorList>
    </citation>
    <scope>NUCLEOTIDE SEQUENCE [LARGE SCALE GENOMIC DNA]</scope>
    <source>
        <strain evidence="1 2">Koide BX008</strain>
    </source>
</reference>
<dbReference type="HOGENOM" id="CLU_2793456_0_0_1"/>
<evidence type="ECO:0000313" key="2">
    <source>
        <dbReference type="Proteomes" id="UP000054549"/>
    </source>
</evidence>
<protein>
    <submittedName>
        <fullName evidence="1">Uncharacterized protein</fullName>
    </submittedName>
</protein>
<dbReference type="EMBL" id="KN818257">
    <property type="protein sequence ID" value="KIL63630.1"/>
    <property type="molecule type" value="Genomic_DNA"/>
</dbReference>
<name>A0A0C2SKA2_AMAMK</name>
<gene>
    <name evidence="1" type="ORF">M378DRAFT_164313</name>
</gene>
<keyword evidence="2" id="KW-1185">Reference proteome</keyword>
<organism evidence="1 2">
    <name type="scientific">Amanita muscaria (strain Koide BX008)</name>
    <dbReference type="NCBI Taxonomy" id="946122"/>
    <lineage>
        <taxon>Eukaryota</taxon>
        <taxon>Fungi</taxon>
        <taxon>Dikarya</taxon>
        <taxon>Basidiomycota</taxon>
        <taxon>Agaricomycotina</taxon>
        <taxon>Agaricomycetes</taxon>
        <taxon>Agaricomycetidae</taxon>
        <taxon>Agaricales</taxon>
        <taxon>Pluteineae</taxon>
        <taxon>Amanitaceae</taxon>
        <taxon>Amanita</taxon>
    </lineage>
</organism>
<accession>A0A0C2SKA2</accession>
<sequence length="68" mass="8196">MFTAGEYHWHYTHVKLPNTFLKTRVNLSSWLGNDFVAQLSSFSQRLMRTEIHSQFGPEFKVRYCIWTR</sequence>